<dbReference type="HAMAP" id="MF_00399">
    <property type="entry name" value="DbsD"/>
    <property type="match status" value="1"/>
</dbReference>
<comment type="subcellular location">
    <subcellularLocation>
        <location evidence="1 18">Cell inner membrane</location>
        <topology evidence="1 18">Multi-pass membrane protein</topology>
    </subcellularLocation>
</comment>
<feature type="transmembrane region" description="Helical" evidence="18">
    <location>
        <begin position="210"/>
        <end position="234"/>
    </location>
</feature>
<feature type="chain" id="PRO_5015795078" description="Thiol:disulfide interchange protein DsbD" evidence="18">
    <location>
        <begin position="20"/>
        <end position="566"/>
    </location>
</feature>
<keyword evidence="5 18" id="KW-0997">Cell inner membrane</keyword>
<dbReference type="FunFam" id="3.40.30.10:FF:000116">
    <property type="entry name" value="Thiol:disulfide interchange protein DsbD"/>
    <property type="match status" value="1"/>
</dbReference>
<dbReference type="InterPro" id="IPR012336">
    <property type="entry name" value="Thioredoxin-like_fold"/>
</dbReference>
<evidence type="ECO:0000256" key="8">
    <source>
        <dbReference type="ARBA" id="ARBA00022748"/>
    </source>
</evidence>
<evidence type="ECO:0000256" key="2">
    <source>
        <dbReference type="ARBA" id="ARBA00007241"/>
    </source>
</evidence>
<dbReference type="InterPro" id="IPR017937">
    <property type="entry name" value="Thioredoxin_CS"/>
</dbReference>
<keyword evidence="12 18" id="KW-0520">NAD</keyword>
<dbReference type="InterPro" id="IPR035671">
    <property type="entry name" value="DsbD_gamma"/>
</dbReference>
<evidence type="ECO:0000256" key="6">
    <source>
        <dbReference type="ARBA" id="ARBA00022692"/>
    </source>
</evidence>
<comment type="catalytic activity">
    <reaction evidence="16 18">
        <text>[protein]-dithiol + NAD(+) = [protein]-disulfide + NADH + H(+)</text>
        <dbReference type="Rhea" id="RHEA:18749"/>
        <dbReference type="Rhea" id="RHEA-COMP:10593"/>
        <dbReference type="Rhea" id="RHEA-COMP:10594"/>
        <dbReference type="ChEBI" id="CHEBI:15378"/>
        <dbReference type="ChEBI" id="CHEBI:29950"/>
        <dbReference type="ChEBI" id="CHEBI:50058"/>
        <dbReference type="ChEBI" id="CHEBI:57540"/>
        <dbReference type="ChEBI" id="CHEBI:57945"/>
        <dbReference type="EC" id="1.8.1.8"/>
    </reaction>
</comment>
<dbReference type="InterPro" id="IPR036929">
    <property type="entry name" value="DsbDN_sf"/>
</dbReference>
<evidence type="ECO:0000313" key="20">
    <source>
        <dbReference type="EMBL" id="PVX33469.1"/>
    </source>
</evidence>
<dbReference type="PANTHER" id="PTHR32234">
    <property type="entry name" value="THIOL:DISULFIDE INTERCHANGE PROTEIN DSBD"/>
    <property type="match status" value="1"/>
</dbReference>
<dbReference type="PROSITE" id="PS51352">
    <property type="entry name" value="THIOREDOXIN_2"/>
    <property type="match status" value="1"/>
</dbReference>
<evidence type="ECO:0000256" key="11">
    <source>
        <dbReference type="ARBA" id="ARBA00023002"/>
    </source>
</evidence>
<feature type="transmembrane region" description="Helical" evidence="18">
    <location>
        <begin position="325"/>
        <end position="350"/>
    </location>
</feature>
<keyword evidence="21" id="KW-1185">Reference proteome</keyword>
<dbReference type="PROSITE" id="PS00194">
    <property type="entry name" value="THIOREDOXIN_1"/>
    <property type="match status" value="1"/>
</dbReference>
<evidence type="ECO:0000256" key="5">
    <source>
        <dbReference type="ARBA" id="ARBA00022519"/>
    </source>
</evidence>
<dbReference type="GO" id="GO:0009055">
    <property type="term" value="F:electron transfer activity"/>
    <property type="evidence" value="ECO:0007669"/>
    <property type="project" value="UniProtKB-UniRule"/>
</dbReference>
<evidence type="ECO:0000256" key="10">
    <source>
        <dbReference type="ARBA" id="ARBA00022989"/>
    </source>
</evidence>
<dbReference type="Pfam" id="PF11412">
    <property type="entry name" value="DsbD_N"/>
    <property type="match status" value="1"/>
</dbReference>
<reference evidence="20 21" key="1">
    <citation type="submission" date="2018-05" db="EMBL/GenBank/DDBJ databases">
        <title>Genomic Encyclopedia of Type Strains, Phase IV (KMG-IV): sequencing the most valuable type-strain genomes for metagenomic binning, comparative biology and taxonomic classification.</title>
        <authorList>
            <person name="Goeker M."/>
        </authorList>
    </citation>
    <scope>NUCLEOTIDE SEQUENCE [LARGE SCALE GENOMIC DNA]</scope>
    <source>
        <strain evidence="20 21">DSM 22999</strain>
    </source>
</reference>
<evidence type="ECO:0000256" key="1">
    <source>
        <dbReference type="ARBA" id="ARBA00004429"/>
    </source>
</evidence>
<evidence type="ECO:0000313" key="21">
    <source>
        <dbReference type="Proteomes" id="UP000245909"/>
    </source>
</evidence>
<evidence type="ECO:0000256" key="7">
    <source>
        <dbReference type="ARBA" id="ARBA00022729"/>
    </source>
</evidence>
<comment type="catalytic activity">
    <reaction evidence="17 18">
        <text>[protein]-dithiol + NADP(+) = [protein]-disulfide + NADPH + H(+)</text>
        <dbReference type="Rhea" id="RHEA:18753"/>
        <dbReference type="Rhea" id="RHEA-COMP:10593"/>
        <dbReference type="Rhea" id="RHEA-COMP:10594"/>
        <dbReference type="ChEBI" id="CHEBI:15378"/>
        <dbReference type="ChEBI" id="CHEBI:29950"/>
        <dbReference type="ChEBI" id="CHEBI:50058"/>
        <dbReference type="ChEBI" id="CHEBI:57783"/>
        <dbReference type="ChEBI" id="CHEBI:58349"/>
        <dbReference type="EC" id="1.8.1.8"/>
    </reaction>
</comment>
<keyword evidence="7 18" id="KW-0732">Signal</keyword>
<dbReference type="Pfam" id="PF13098">
    <property type="entry name" value="Thioredoxin_2"/>
    <property type="match status" value="1"/>
</dbReference>
<dbReference type="CDD" id="cd02953">
    <property type="entry name" value="DsbDgamma"/>
    <property type="match status" value="1"/>
</dbReference>
<comment type="caution">
    <text evidence="20">The sequence shown here is derived from an EMBL/GenBank/DDBJ whole genome shotgun (WGS) entry which is preliminary data.</text>
</comment>
<feature type="domain" description="Thioredoxin" evidence="19">
    <location>
        <begin position="420"/>
        <end position="563"/>
    </location>
</feature>
<evidence type="ECO:0000256" key="13">
    <source>
        <dbReference type="ARBA" id="ARBA00023136"/>
    </source>
</evidence>
<dbReference type="AlphaFoldDB" id="A0A2U0SQ44"/>
<organism evidence="20 21">
    <name type="scientific">Alitibacter langaaensis DSM 22999</name>
    <dbReference type="NCBI Taxonomy" id="1122935"/>
    <lineage>
        <taxon>Bacteria</taxon>
        <taxon>Pseudomonadati</taxon>
        <taxon>Pseudomonadota</taxon>
        <taxon>Gammaproteobacteria</taxon>
        <taxon>Pasteurellales</taxon>
        <taxon>Pasteurellaceae</taxon>
        <taxon>Alitibacter</taxon>
    </lineage>
</organism>
<dbReference type="Gene3D" id="3.40.30.10">
    <property type="entry name" value="Glutaredoxin"/>
    <property type="match status" value="1"/>
</dbReference>
<keyword evidence="9 18" id="KW-0249">Electron transport</keyword>
<dbReference type="GO" id="GO:0005886">
    <property type="term" value="C:plasma membrane"/>
    <property type="evidence" value="ECO:0007669"/>
    <property type="project" value="UniProtKB-SubCell"/>
</dbReference>
<sequence length="566" mass="63331" precursor="true">MKRFFLFFALILTALSAQAGLFDNNKPAFLKAGEAFQFSAERQNDVVHLQWRIADDYYLYKKEIHVNSESTKLGELQFPKGEMYHDEFFGDVEIFRHDLLVNVPIEQRTAADQIVVSYQGCTKGFCYPPEEKIINLSAVKKTQENSTALTANLSEQDKLAQSLFQSKYAVFWFFLLGLGLAFTPCVLPMLPLLSALVIGQGERPTMGRALSLSVVYVQGMALTYTLLGLAVVAIGLPFQVALQSPAVLIGLSVLFVLLSASMFGLFELQLPSGLQNKLHQWSQSQKSGAFGGVFMMGVIAGLVASPCTSAPLSGALLYVAQSGDLLTGAATLYLLALGMGVPLILMTVFGNKVLPKSGAWMLIVKELFGFILLLLPVFLLERVFPEYSVYLWMLWLIAFCCWVASKKYWVGLIVTLALFFALQHFYPNALWIKSAVKSDEISQNHRQFVPISTYAELQQALAENPTKMAMVDLYADWCVACKEFEKYTFTDNNVQKAFENMLLLQVDMTKNSKENKELMEQLQVMGLPTILFFDHNGKEIRGSRVTGFMEAQPFADWINMLMQKTN</sequence>
<dbReference type="SUPFAM" id="SSF74863">
    <property type="entry name" value="Thiol:disulfide interchange protein DsbD, N-terminal domain (DsbD-alpha)"/>
    <property type="match status" value="1"/>
</dbReference>
<evidence type="ECO:0000256" key="9">
    <source>
        <dbReference type="ARBA" id="ARBA00022982"/>
    </source>
</evidence>
<dbReference type="InterPro" id="IPR028250">
    <property type="entry name" value="DsbDN"/>
</dbReference>
<dbReference type="PANTHER" id="PTHR32234:SF0">
    <property type="entry name" value="THIOL:DISULFIDE INTERCHANGE PROTEIN DSBD"/>
    <property type="match status" value="1"/>
</dbReference>
<dbReference type="InterPro" id="IPR003834">
    <property type="entry name" value="Cyt_c_assmbl_TM_dom"/>
</dbReference>
<feature type="transmembrane region" description="Helical" evidence="18">
    <location>
        <begin position="246"/>
        <end position="266"/>
    </location>
</feature>
<dbReference type="Proteomes" id="UP000245909">
    <property type="component" value="Unassembled WGS sequence"/>
</dbReference>
<dbReference type="EMBL" id="QENU01000008">
    <property type="protein sequence ID" value="PVX33469.1"/>
    <property type="molecule type" value="Genomic_DNA"/>
</dbReference>
<evidence type="ECO:0000256" key="17">
    <source>
        <dbReference type="ARBA" id="ARBA00047804"/>
    </source>
</evidence>
<dbReference type="Gene3D" id="2.60.40.1250">
    <property type="entry name" value="Thiol:disulfide interchange protein DsbD, N-terminal domain"/>
    <property type="match status" value="1"/>
</dbReference>
<dbReference type="RefSeq" id="WP_116631993.1">
    <property type="nucleotide sequence ID" value="NZ_QENU01000008.1"/>
</dbReference>
<comment type="caution">
    <text evidence="18">Lacks conserved residue(s) required for the propagation of feature annotation.</text>
</comment>
<evidence type="ECO:0000256" key="4">
    <source>
        <dbReference type="ARBA" id="ARBA00022475"/>
    </source>
</evidence>
<dbReference type="InterPro" id="IPR013766">
    <property type="entry name" value="Thioredoxin_domain"/>
</dbReference>
<evidence type="ECO:0000256" key="12">
    <source>
        <dbReference type="ARBA" id="ARBA00023027"/>
    </source>
</evidence>
<feature type="transmembrane region" description="Helical" evidence="18">
    <location>
        <begin position="387"/>
        <end position="404"/>
    </location>
</feature>
<proteinExistence type="inferred from homology"/>
<keyword evidence="15 18" id="KW-0676">Redox-active center</keyword>
<gene>
    <name evidence="18" type="primary">dsbD</name>
    <name evidence="20" type="ORF">C8D76_10854</name>
</gene>
<evidence type="ECO:0000256" key="14">
    <source>
        <dbReference type="ARBA" id="ARBA00023157"/>
    </source>
</evidence>
<dbReference type="SUPFAM" id="SSF52833">
    <property type="entry name" value="Thioredoxin-like"/>
    <property type="match status" value="1"/>
</dbReference>
<dbReference type="EC" id="1.8.1.8" evidence="18"/>
<dbReference type="InterPro" id="IPR036249">
    <property type="entry name" value="Thioredoxin-like_sf"/>
</dbReference>
<evidence type="ECO:0000256" key="15">
    <source>
        <dbReference type="ARBA" id="ARBA00023284"/>
    </source>
</evidence>
<comment type="function">
    <text evidence="18">Required to facilitate the formation of correct disulfide bonds in some periplasmic proteins and for the assembly of the periplasmic c-type cytochromes. Acts by transferring electrons from cytoplasmic thioredoxin to the periplasm. This transfer involves a cascade of disulfide bond formation and reduction steps.</text>
</comment>
<feature type="disulfide bond" description="Redox-active" evidence="18">
    <location>
        <begin position="185"/>
        <end position="307"/>
    </location>
</feature>
<keyword evidence="8 18" id="KW-0201">Cytochrome c-type biogenesis</keyword>
<dbReference type="Pfam" id="PF02683">
    <property type="entry name" value="DsbD_TM"/>
    <property type="match status" value="1"/>
</dbReference>
<feature type="transmembrane region" description="Helical" evidence="18">
    <location>
        <begin position="362"/>
        <end position="381"/>
    </location>
</feature>
<feature type="transmembrane region" description="Helical" evidence="18">
    <location>
        <begin position="171"/>
        <end position="198"/>
    </location>
</feature>
<evidence type="ECO:0000259" key="19">
    <source>
        <dbReference type="PROSITE" id="PS51352"/>
    </source>
</evidence>
<dbReference type="GO" id="GO:0047134">
    <property type="term" value="F:protein-disulfide reductase [NAD(P)H] activity"/>
    <property type="evidence" value="ECO:0007669"/>
    <property type="project" value="UniProtKB-UniRule"/>
</dbReference>
<dbReference type="GO" id="GO:0045454">
    <property type="term" value="P:cell redox homeostasis"/>
    <property type="evidence" value="ECO:0007669"/>
    <property type="project" value="TreeGrafter"/>
</dbReference>
<dbReference type="NCBIfam" id="NF001419">
    <property type="entry name" value="PRK00293.1"/>
    <property type="match status" value="1"/>
</dbReference>
<dbReference type="GO" id="GO:0017004">
    <property type="term" value="P:cytochrome complex assembly"/>
    <property type="evidence" value="ECO:0007669"/>
    <property type="project" value="UniProtKB-UniRule"/>
</dbReference>
<feature type="transmembrane region" description="Helical" evidence="18">
    <location>
        <begin position="409"/>
        <end position="426"/>
    </location>
</feature>
<evidence type="ECO:0000256" key="3">
    <source>
        <dbReference type="ARBA" id="ARBA00022448"/>
    </source>
</evidence>
<evidence type="ECO:0000256" key="16">
    <source>
        <dbReference type="ARBA" id="ARBA00047388"/>
    </source>
</evidence>
<feature type="disulfide bond" description="Redox-active" evidence="18">
    <location>
        <begin position="478"/>
        <end position="481"/>
    </location>
</feature>
<dbReference type="OrthoDB" id="9811036at2"/>
<protein>
    <recommendedName>
        <fullName evidence="18">Thiol:disulfide interchange protein DsbD</fullName>
        <ecNumber evidence="18">1.8.1.8</ecNumber>
    </recommendedName>
    <alternativeName>
        <fullName evidence="18">Protein-disulfide reductase</fullName>
        <shortName evidence="18">Disulfide reductase</shortName>
    </alternativeName>
</protein>
<keyword evidence="4 18" id="KW-1003">Cell membrane</keyword>
<keyword evidence="3 18" id="KW-0813">Transport</keyword>
<keyword evidence="14 18" id="KW-1015">Disulfide bond</keyword>
<keyword evidence="11 18" id="KW-0560">Oxidoreductase</keyword>
<keyword evidence="10 18" id="KW-1133">Transmembrane helix</keyword>
<comment type="similarity">
    <text evidence="2 18">Belongs to the thioredoxin family. DsbD subfamily.</text>
</comment>
<dbReference type="InterPro" id="IPR022910">
    <property type="entry name" value="Thiol_diS_interchange_DbsD"/>
</dbReference>
<keyword evidence="13 18" id="KW-0472">Membrane</keyword>
<accession>A0A2U0SQ44</accession>
<name>A0A2U0SQ44_9PAST</name>
<feature type="transmembrane region" description="Helical" evidence="18">
    <location>
        <begin position="287"/>
        <end position="305"/>
    </location>
</feature>
<evidence type="ECO:0000256" key="18">
    <source>
        <dbReference type="HAMAP-Rule" id="MF_00399"/>
    </source>
</evidence>
<keyword evidence="6 18" id="KW-0812">Transmembrane</keyword>
<feature type="signal peptide" evidence="18">
    <location>
        <begin position="1"/>
        <end position="19"/>
    </location>
</feature>